<comment type="cofactor">
    <cofactor evidence="1">
        <name>Mg(2+)</name>
        <dbReference type="ChEBI" id="CHEBI:18420"/>
    </cofactor>
</comment>
<keyword evidence="3" id="KW-0547">Nucleotide-binding</keyword>
<dbReference type="InterPro" id="IPR006169">
    <property type="entry name" value="GTP1_OBG_dom"/>
</dbReference>
<evidence type="ECO:0000259" key="7">
    <source>
        <dbReference type="PROSITE" id="PS51710"/>
    </source>
</evidence>
<feature type="compositionally biased region" description="Basic and acidic residues" evidence="6">
    <location>
        <begin position="297"/>
        <end position="306"/>
    </location>
</feature>
<dbReference type="Gene3D" id="3.40.50.300">
    <property type="entry name" value="P-loop containing nucleotide triphosphate hydrolases"/>
    <property type="match status" value="2"/>
</dbReference>
<keyword evidence="4" id="KW-0378">Hydrolase</keyword>
<accession>A0A061D5S3</accession>
<gene>
    <name evidence="10" type="ORF">BBBOND_0210560</name>
</gene>
<feature type="region of interest" description="Disordered" evidence="6">
    <location>
        <begin position="215"/>
        <end position="306"/>
    </location>
</feature>
<feature type="domain" description="OBG-type G" evidence="7">
    <location>
        <begin position="339"/>
        <end position="461"/>
    </location>
</feature>
<feature type="compositionally biased region" description="Low complexity" evidence="6">
    <location>
        <begin position="266"/>
        <end position="283"/>
    </location>
</feature>
<dbReference type="Pfam" id="PF01018">
    <property type="entry name" value="GTP1_OBG"/>
    <property type="match status" value="1"/>
</dbReference>
<protein>
    <submittedName>
        <fullName evidence="10">GTPase family protein, putative</fullName>
    </submittedName>
</protein>
<dbReference type="STRING" id="5866.A0A061D5S3"/>
<dbReference type="InterPro" id="IPR027417">
    <property type="entry name" value="P-loop_NTPase"/>
</dbReference>
<evidence type="ECO:0000256" key="6">
    <source>
        <dbReference type="SAM" id="MobiDB-lite"/>
    </source>
</evidence>
<dbReference type="InterPro" id="IPR031167">
    <property type="entry name" value="G_OBG"/>
</dbReference>
<dbReference type="GeneID" id="24564444"/>
<dbReference type="GO" id="GO:0005525">
    <property type="term" value="F:GTP binding"/>
    <property type="evidence" value="ECO:0007669"/>
    <property type="project" value="UniProtKB-KW"/>
</dbReference>
<dbReference type="InterPro" id="IPR006074">
    <property type="entry name" value="GTP1-OBG_CS"/>
</dbReference>
<dbReference type="GO" id="GO:0003924">
    <property type="term" value="F:GTPase activity"/>
    <property type="evidence" value="ECO:0007669"/>
    <property type="project" value="InterPro"/>
</dbReference>
<evidence type="ECO:0000256" key="3">
    <source>
        <dbReference type="ARBA" id="ARBA00022741"/>
    </source>
</evidence>
<name>A0A061D5S3_BABBI</name>
<keyword evidence="5" id="KW-0342">GTP-binding</keyword>
<dbReference type="EMBL" id="LK391708">
    <property type="protein sequence ID" value="CDR95903.1"/>
    <property type="molecule type" value="Genomic_DNA"/>
</dbReference>
<dbReference type="PROSITE" id="PS51710">
    <property type="entry name" value="G_OBG"/>
    <property type="match status" value="1"/>
</dbReference>
<dbReference type="SUPFAM" id="SSF52540">
    <property type="entry name" value="P-loop containing nucleoside triphosphate hydrolases"/>
    <property type="match status" value="2"/>
</dbReference>
<evidence type="ECO:0000256" key="2">
    <source>
        <dbReference type="ARBA" id="ARBA00022490"/>
    </source>
</evidence>
<dbReference type="GO" id="GO:0042254">
    <property type="term" value="P:ribosome biogenesis"/>
    <property type="evidence" value="ECO:0007669"/>
    <property type="project" value="UniProtKB-UniRule"/>
</dbReference>
<feature type="compositionally biased region" description="Basic and acidic residues" evidence="6">
    <location>
        <begin position="217"/>
        <end position="227"/>
    </location>
</feature>
<dbReference type="PANTHER" id="PTHR11702">
    <property type="entry name" value="DEVELOPMENTALLY REGULATED GTP-BINDING PROTEIN-RELATED"/>
    <property type="match status" value="1"/>
</dbReference>
<dbReference type="Pfam" id="PF01926">
    <property type="entry name" value="MMR_HSR1"/>
    <property type="match status" value="1"/>
</dbReference>
<keyword evidence="2" id="KW-0963">Cytoplasm</keyword>
<keyword evidence="11" id="KW-1185">Reference proteome</keyword>
<sequence length="565" mass="62760">MIVRGGRGGKGNRYYMSKFNPAPYVCERGEEGVTREIVLNYKIIGHVALIGKPNSGTLGVCSFAHTSTGKSSLLRCLSNARPRVADYAFSTKFPIMGMLDVDEFVDRSAEMDNVIDGDEPDVVDRVDDLAVVDTTNSEEIEYAPTDSTYSDVINDIDGFAADNDKIGDISSDNYVMGEETDTRSDDADSVDANRSNSQSSAMMCMYGYRCSPQLQSRSDDAHDDMQRHVAGSSAADRVHSSEDGGTVLRGVHVKRVSPQSVPGNPSDSASDTYYGYSSSYESAYDSEDDSTMYSNGSHDDHGSEDGCGRECTNGSFDTGANIAEMCGLATGDDASSKRRQLTIADVPGLIEGASAGRGLGHQFLKHIENSNVLAYVVDGSLEDPLADYHDVRNEVGLYNEALLSRLELVLINKIDLIDESRVRELVDQFKQECNHDRVYAISAKTRQNMDEIKKTFANIYQEHTDNSNRNHEPMDAAIDDPNDFRKLNPRKFKVEQVAEGEFRIKSDYLERKIPMMRFEYRETLDKLRRILRTNRIHYKLRRMGVKAGDTVHVGGMSFCVDELAY</sequence>
<dbReference type="InterPro" id="IPR036726">
    <property type="entry name" value="GTP1_OBG_dom_sf"/>
</dbReference>
<dbReference type="InterPro" id="IPR015349">
    <property type="entry name" value="OCT_dom"/>
</dbReference>
<dbReference type="NCBIfam" id="TIGR03595">
    <property type="entry name" value="Obg_CgtA_exten"/>
    <property type="match status" value="1"/>
</dbReference>
<feature type="domain" description="OCT" evidence="8">
    <location>
        <begin position="484"/>
        <end position="562"/>
    </location>
</feature>
<organism evidence="10 11">
    <name type="scientific">Babesia bigemina</name>
    <dbReference type="NCBI Taxonomy" id="5866"/>
    <lineage>
        <taxon>Eukaryota</taxon>
        <taxon>Sar</taxon>
        <taxon>Alveolata</taxon>
        <taxon>Apicomplexa</taxon>
        <taxon>Aconoidasida</taxon>
        <taxon>Piroplasmida</taxon>
        <taxon>Babesiidae</taxon>
        <taxon>Babesia</taxon>
    </lineage>
</organism>
<dbReference type="PANTHER" id="PTHR11702:SF31">
    <property type="entry name" value="MITOCHONDRIAL RIBOSOME-ASSOCIATED GTPASE 2"/>
    <property type="match status" value="1"/>
</dbReference>
<feature type="domain" description="Obg" evidence="9">
    <location>
        <begin position="1"/>
        <end position="44"/>
    </location>
</feature>
<evidence type="ECO:0000256" key="5">
    <source>
        <dbReference type="ARBA" id="ARBA00023134"/>
    </source>
</evidence>
<proteinExistence type="predicted"/>
<dbReference type="RefSeq" id="XP_012768089.1">
    <property type="nucleotide sequence ID" value="XM_012912635.1"/>
</dbReference>
<dbReference type="Gene3D" id="3.30.300.350">
    <property type="entry name" value="GTP-binding protein OBG, C-terminal domain"/>
    <property type="match status" value="1"/>
</dbReference>
<dbReference type="VEuPathDB" id="PiroplasmaDB:BBBOND_0210560"/>
<evidence type="ECO:0000313" key="10">
    <source>
        <dbReference type="EMBL" id="CDR95903.1"/>
    </source>
</evidence>
<dbReference type="OMA" id="KNDMNDN"/>
<dbReference type="PROSITE" id="PS51881">
    <property type="entry name" value="OCT"/>
    <property type="match status" value="1"/>
</dbReference>
<evidence type="ECO:0000256" key="4">
    <source>
        <dbReference type="ARBA" id="ARBA00022801"/>
    </source>
</evidence>
<dbReference type="OrthoDB" id="347018at2759"/>
<evidence type="ECO:0000256" key="1">
    <source>
        <dbReference type="ARBA" id="ARBA00001946"/>
    </source>
</evidence>
<dbReference type="Proteomes" id="UP000033188">
    <property type="component" value="Chromosome 2"/>
</dbReference>
<dbReference type="InterPro" id="IPR045086">
    <property type="entry name" value="OBG_GTPase"/>
</dbReference>
<evidence type="ECO:0000313" key="11">
    <source>
        <dbReference type="Proteomes" id="UP000033188"/>
    </source>
</evidence>
<dbReference type="Pfam" id="PF09269">
    <property type="entry name" value="DUF1967"/>
    <property type="match status" value="1"/>
</dbReference>
<dbReference type="InterPro" id="IPR006073">
    <property type="entry name" value="GTP-bd"/>
</dbReference>
<dbReference type="SUPFAM" id="SSF102741">
    <property type="entry name" value="Obg GTP-binding protein C-terminal domain"/>
    <property type="match status" value="1"/>
</dbReference>
<evidence type="ECO:0000259" key="8">
    <source>
        <dbReference type="PROSITE" id="PS51881"/>
    </source>
</evidence>
<evidence type="ECO:0000259" key="9">
    <source>
        <dbReference type="PROSITE" id="PS51883"/>
    </source>
</evidence>
<reference evidence="11" key="1">
    <citation type="submission" date="2014-06" db="EMBL/GenBank/DDBJ databases">
        <authorList>
            <person name="Aslett M."/>
            <person name="De Silva N."/>
        </authorList>
    </citation>
    <scope>NUCLEOTIDE SEQUENCE [LARGE SCALE GENOMIC DNA]</scope>
    <source>
        <strain evidence="11">Bond</strain>
    </source>
</reference>
<dbReference type="InterPro" id="IPR036346">
    <property type="entry name" value="GTP-bd_prot_GTP1/OBG_C_sf"/>
</dbReference>
<dbReference type="PROSITE" id="PS51883">
    <property type="entry name" value="OBG"/>
    <property type="match status" value="1"/>
</dbReference>
<dbReference type="KEGG" id="bbig:BBBOND_0210560"/>
<feature type="region of interest" description="Disordered" evidence="6">
    <location>
        <begin position="169"/>
        <end position="196"/>
    </location>
</feature>
<dbReference type="PROSITE" id="PS00905">
    <property type="entry name" value="GTP1_OBG"/>
    <property type="match status" value="1"/>
</dbReference>
<dbReference type="SUPFAM" id="SSF82051">
    <property type="entry name" value="Obg GTP-binding protein N-terminal domain"/>
    <property type="match status" value="1"/>
</dbReference>
<dbReference type="AlphaFoldDB" id="A0A061D5S3"/>